<evidence type="ECO:0000313" key="4">
    <source>
        <dbReference type="Proteomes" id="UP000807159"/>
    </source>
</evidence>
<accession>A0A8T2WHX9</accession>
<feature type="region of interest" description="Disordered" evidence="1">
    <location>
        <begin position="28"/>
        <end position="68"/>
    </location>
</feature>
<keyword evidence="2" id="KW-0812">Transmembrane</keyword>
<comment type="caution">
    <text evidence="3">The sequence shown here is derived from an EMBL/GenBank/DDBJ whole genome shotgun (WGS) entry which is preliminary data.</text>
</comment>
<feature type="transmembrane region" description="Helical" evidence="2">
    <location>
        <begin position="6"/>
        <end position="24"/>
    </location>
</feature>
<name>A0A8T2WHX9_POPDE</name>
<evidence type="ECO:0000313" key="3">
    <source>
        <dbReference type="EMBL" id="KAH8479972.1"/>
    </source>
</evidence>
<keyword evidence="2" id="KW-1133">Transmembrane helix</keyword>
<sequence>MCPLRLILVFLSATLAGFFVIKNLKSRPFSASTDTGDDDNSTTTTTTTTTDSNKNSPHPSDSSSSSRFSKVKSGLEMGFWTLVDMASGKYLWRQLGFSSKRES</sequence>
<dbReference type="PANTHER" id="PTHR34132">
    <property type="entry name" value="EMB|CAB87627.1-RELATED"/>
    <property type="match status" value="1"/>
</dbReference>
<evidence type="ECO:0000256" key="2">
    <source>
        <dbReference type="SAM" id="Phobius"/>
    </source>
</evidence>
<dbReference type="AlphaFoldDB" id="A0A8T2WHX9"/>
<proteinExistence type="predicted"/>
<gene>
    <name evidence="3" type="ORF">H0E87_030251</name>
</gene>
<keyword evidence="2" id="KW-0472">Membrane</keyword>
<organism evidence="3 4">
    <name type="scientific">Populus deltoides</name>
    <name type="common">Eastern poplar</name>
    <name type="synonym">Eastern cottonwood</name>
    <dbReference type="NCBI Taxonomy" id="3696"/>
    <lineage>
        <taxon>Eukaryota</taxon>
        <taxon>Viridiplantae</taxon>
        <taxon>Streptophyta</taxon>
        <taxon>Embryophyta</taxon>
        <taxon>Tracheophyta</taxon>
        <taxon>Spermatophyta</taxon>
        <taxon>Magnoliopsida</taxon>
        <taxon>eudicotyledons</taxon>
        <taxon>Gunneridae</taxon>
        <taxon>Pentapetalae</taxon>
        <taxon>rosids</taxon>
        <taxon>fabids</taxon>
        <taxon>Malpighiales</taxon>
        <taxon>Salicaceae</taxon>
        <taxon>Saliceae</taxon>
        <taxon>Populus</taxon>
    </lineage>
</organism>
<dbReference type="PANTHER" id="PTHR34132:SF4">
    <property type="entry name" value="EXPRESSED PROTEIN"/>
    <property type="match status" value="1"/>
</dbReference>
<protein>
    <recommendedName>
        <fullName evidence="5">Methyltransferase-related protein</fullName>
    </recommendedName>
</protein>
<feature type="compositionally biased region" description="Low complexity" evidence="1">
    <location>
        <begin position="41"/>
        <end position="68"/>
    </location>
</feature>
<evidence type="ECO:0008006" key="5">
    <source>
        <dbReference type="Google" id="ProtNLM"/>
    </source>
</evidence>
<evidence type="ECO:0000256" key="1">
    <source>
        <dbReference type="SAM" id="MobiDB-lite"/>
    </source>
</evidence>
<dbReference type="Proteomes" id="UP000807159">
    <property type="component" value="Chromosome 19"/>
</dbReference>
<dbReference type="EMBL" id="JACEGQ020000019">
    <property type="protein sequence ID" value="KAH8479972.1"/>
    <property type="molecule type" value="Genomic_DNA"/>
</dbReference>
<reference evidence="3" key="1">
    <citation type="journal article" date="2021" name="J. Hered.">
        <title>Genome Assembly of Salicaceae Populus deltoides (Eastern Cottonwood) I-69 Based on Nanopore Sequencing and Hi-C Technologies.</title>
        <authorList>
            <person name="Bai S."/>
            <person name="Wu H."/>
            <person name="Zhang J."/>
            <person name="Pan Z."/>
            <person name="Zhao W."/>
            <person name="Li Z."/>
            <person name="Tong C."/>
        </authorList>
    </citation>
    <scope>NUCLEOTIDE SEQUENCE</scope>
    <source>
        <tissue evidence="3">Leaf</tissue>
    </source>
</reference>
<keyword evidence="4" id="KW-1185">Reference proteome</keyword>